<protein>
    <submittedName>
        <fullName evidence="1">Uncharacterized protein</fullName>
    </submittedName>
</protein>
<sequence length="101" mass="11527">ASARYKHMCGAWGRWPAPWHLLSFPAREGLRSAHIPIRYISPLFLSLTYFFDPGLRLPGFDTIQSLSTSHSLTPRSLPPFGTIILFTQLPTHSRRTDLESY</sequence>
<reference evidence="2" key="1">
    <citation type="journal article" date="2021" name="BMC Genomics">
        <title>Chromosome-level genome assembly and manually-curated proteome of model necrotroph Parastagonospora nodorum Sn15 reveals a genome-wide trove of candidate effector homologs, and redundancy of virulence-related functions within an accessory chromosome.</title>
        <authorList>
            <person name="Bertazzoni S."/>
            <person name="Jones D.A.B."/>
            <person name="Phan H.T."/>
            <person name="Tan K.-C."/>
            <person name="Hane J.K."/>
        </authorList>
    </citation>
    <scope>NUCLEOTIDE SEQUENCE [LARGE SCALE GENOMIC DNA]</scope>
    <source>
        <strain evidence="2">SN15 / ATCC MYA-4574 / FGSC 10173)</strain>
    </source>
</reference>
<keyword evidence="2" id="KW-1185">Reference proteome</keyword>
<dbReference type="Proteomes" id="UP000663193">
    <property type="component" value="Chromosome 6"/>
</dbReference>
<evidence type="ECO:0000313" key="2">
    <source>
        <dbReference type="Proteomes" id="UP000663193"/>
    </source>
</evidence>
<proteinExistence type="predicted"/>
<dbReference type="AlphaFoldDB" id="A0A7U2F0E5"/>
<dbReference type="VEuPathDB" id="FungiDB:JI435_408970"/>
<name>A0A7U2F0E5_PHANO</name>
<dbReference type="EMBL" id="CP069028">
    <property type="protein sequence ID" value="QRC96413.1"/>
    <property type="molecule type" value="Genomic_DNA"/>
</dbReference>
<accession>A0A7U2F0E5</accession>
<feature type="non-terminal residue" evidence="1">
    <location>
        <position position="1"/>
    </location>
</feature>
<evidence type="ECO:0000313" key="1">
    <source>
        <dbReference type="EMBL" id="QRC96413.1"/>
    </source>
</evidence>
<gene>
    <name evidence="1" type="ORF">JI435_408970</name>
</gene>
<organism evidence="1 2">
    <name type="scientific">Phaeosphaeria nodorum (strain SN15 / ATCC MYA-4574 / FGSC 10173)</name>
    <name type="common">Glume blotch fungus</name>
    <name type="synonym">Parastagonospora nodorum</name>
    <dbReference type="NCBI Taxonomy" id="321614"/>
    <lineage>
        <taxon>Eukaryota</taxon>
        <taxon>Fungi</taxon>
        <taxon>Dikarya</taxon>
        <taxon>Ascomycota</taxon>
        <taxon>Pezizomycotina</taxon>
        <taxon>Dothideomycetes</taxon>
        <taxon>Pleosporomycetidae</taxon>
        <taxon>Pleosporales</taxon>
        <taxon>Pleosporineae</taxon>
        <taxon>Phaeosphaeriaceae</taxon>
        <taxon>Parastagonospora</taxon>
    </lineage>
</organism>